<sequence length="369" mass="39231">MGLAMHGSEALFAAALIDGRVLVSGYGRDGLASKHDIQLWPEQSARAVAFSPGSQLLLVGSADAELAHVDVATGAAVQRLSAAHEHPITCAEVVGEEGLVAVGDEGGCVRLWDPRDPGRRPARSWEPHADYVSDLTWSAARASLLSVSGDGRLARMDPRLGKVQERSEEDVDDELLSVAVVKQGRKIVCGTTTGVVNIWSWGYWNDCSDRLTGHPESTEAIVKLDEDTIVTGSSDGMLRVCSVQPNRLLGVLGAHADYPIEHLALSGDGAVLASASHDQTVKLWDLEAEGEGEAEEAEGKEASEEAHEEANAGAGAAQPADDAPSSDSDDSDSDDDRRPQRKGKRRGKKEKTAGQPKGKRRNTFFDGLT</sequence>
<dbReference type="PANTHER" id="PTHR44019:SF20">
    <property type="entry name" value="WD REPEAT-CONTAINING PROTEIN 55"/>
    <property type="match status" value="1"/>
</dbReference>
<dbReference type="PANTHER" id="PTHR44019">
    <property type="entry name" value="WD REPEAT-CONTAINING PROTEIN 55"/>
    <property type="match status" value="1"/>
</dbReference>
<name>A0AAD9IFP0_PROWI</name>
<dbReference type="PROSITE" id="PS50082">
    <property type="entry name" value="WD_REPEATS_2"/>
    <property type="match status" value="1"/>
</dbReference>
<dbReference type="InterPro" id="IPR050505">
    <property type="entry name" value="WDR55/POC1"/>
</dbReference>
<evidence type="ECO:0000256" key="4">
    <source>
        <dbReference type="PROSITE-ProRule" id="PRU00221"/>
    </source>
</evidence>
<dbReference type="InterPro" id="IPR015943">
    <property type="entry name" value="WD40/YVTN_repeat-like_dom_sf"/>
</dbReference>
<evidence type="ECO:0000256" key="3">
    <source>
        <dbReference type="ARBA" id="ARBA00022737"/>
    </source>
</evidence>
<keyword evidence="7" id="KW-1185">Reference proteome</keyword>
<organism evidence="6 7">
    <name type="scientific">Prototheca wickerhamii</name>
    <dbReference type="NCBI Taxonomy" id="3111"/>
    <lineage>
        <taxon>Eukaryota</taxon>
        <taxon>Viridiplantae</taxon>
        <taxon>Chlorophyta</taxon>
        <taxon>core chlorophytes</taxon>
        <taxon>Trebouxiophyceae</taxon>
        <taxon>Chlorellales</taxon>
        <taxon>Chlorellaceae</taxon>
        <taxon>Prototheca</taxon>
    </lineage>
</organism>
<dbReference type="PROSITE" id="PS00678">
    <property type="entry name" value="WD_REPEATS_1"/>
    <property type="match status" value="1"/>
</dbReference>
<dbReference type="Pfam" id="PF24796">
    <property type="entry name" value="WDR55"/>
    <property type="match status" value="1"/>
</dbReference>
<dbReference type="SMART" id="SM00320">
    <property type="entry name" value="WD40"/>
    <property type="match status" value="6"/>
</dbReference>
<evidence type="ECO:0000256" key="5">
    <source>
        <dbReference type="SAM" id="MobiDB-lite"/>
    </source>
</evidence>
<accession>A0AAD9IFP0</accession>
<evidence type="ECO:0000313" key="7">
    <source>
        <dbReference type="Proteomes" id="UP001255856"/>
    </source>
</evidence>
<feature type="compositionally biased region" description="Low complexity" evidence="5">
    <location>
        <begin position="311"/>
        <end position="326"/>
    </location>
</feature>
<keyword evidence="3" id="KW-0677">Repeat</keyword>
<evidence type="ECO:0000313" key="6">
    <source>
        <dbReference type="EMBL" id="KAK2075785.1"/>
    </source>
</evidence>
<comment type="caution">
    <text evidence="6">The sequence shown here is derived from an EMBL/GenBank/DDBJ whole genome shotgun (WGS) entry which is preliminary data.</text>
</comment>
<dbReference type="AlphaFoldDB" id="A0AAD9IFP0"/>
<dbReference type="InterPro" id="IPR001680">
    <property type="entry name" value="WD40_rpt"/>
</dbReference>
<feature type="compositionally biased region" description="Basic and acidic residues" evidence="5">
    <location>
        <begin position="297"/>
        <end position="310"/>
    </location>
</feature>
<dbReference type="InterPro" id="IPR019775">
    <property type="entry name" value="WD40_repeat_CS"/>
</dbReference>
<feature type="compositionally biased region" description="Basic residues" evidence="5">
    <location>
        <begin position="339"/>
        <end position="349"/>
    </location>
</feature>
<keyword evidence="2 4" id="KW-0853">WD repeat</keyword>
<evidence type="ECO:0000256" key="2">
    <source>
        <dbReference type="ARBA" id="ARBA00022574"/>
    </source>
</evidence>
<comment type="similarity">
    <text evidence="1">Belongs to the WD repeat WDR55 family.</text>
</comment>
<protein>
    <submittedName>
        <fullName evidence="6">Uncharacterized protein</fullName>
    </submittedName>
</protein>
<feature type="repeat" description="WD" evidence="4">
    <location>
        <begin position="260"/>
        <end position="287"/>
    </location>
</feature>
<dbReference type="SUPFAM" id="SSF50978">
    <property type="entry name" value="WD40 repeat-like"/>
    <property type="match status" value="1"/>
</dbReference>
<evidence type="ECO:0000256" key="1">
    <source>
        <dbReference type="ARBA" id="ARBA00007625"/>
    </source>
</evidence>
<reference evidence="6" key="1">
    <citation type="submission" date="2021-01" db="EMBL/GenBank/DDBJ databases">
        <authorList>
            <person name="Eckstrom K.M.E."/>
        </authorList>
    </citation>
    <scope>NUCLEOTIDE SEQUENCE</scope>
    <source>
        <strain evidence="6">UVCC 0001</strain>
    </source>
</reference>
<proteinExistence type="inferred from homology"/>
<dbReference type="InterPro" id="IPR036322">
    <property type="entry name" value="WD40_repeat_dom_sf"/>
</dbReference>
<dbReference type="Proteomes" id="UP001255856">
    <property type="component" value="Unassembled WGS sequence"/>
</dbReference>
<feature type="region of interest" description="Disordered" evidence="5">
    <location>
        <begin position="289"/>
        <end position="369"/>
    </location>
</feature>
<dbReference type="EMBL" id="JASFZW010000013">
    <property type="protein sequence ID" value="KAK2075785.1"/>
    <property type="molecule type" value="Genomic_DNA"/>
</dbReference>
<dbReference type="Gene3D" id="2.130.10.10">
    <property type="entry name" value="YVTN repeat-like/Quinoprotein amine dehydrogenase"/>
    <property type="match status" value="2"/>
</dbReference>
<gene>
    <name evidence="6" type="ORF">QBZ16_001526</name>
</gene>